<evidence type="ECO:0000313" key="2">
    <source>
        <dbReference type="EMBL" id="GAA2873676.1"/>
    </source>
</evidence>
<evidence type="ECO:0008006" key="4">
    <source>
        <dbReference type="Google" id="ProtNLM"/>
    </source>
</evidence>
<dbReference type="Proteomes" id="UP001500831">
    <property type="component" value="Unassembled WGS sequence"/>
</dbReference>
<name>A0ABN3VYA7_9ACTN</name>
<dbReference type="RefSeq" id="WP_344972409.1">
    <property type="nucleotide sequence ID" value="NZ_BAAAVI010000022.1"/>
</dbReference>
<organism evidence="2 3">
    <name type="scientific">Streptosporangium fragile</name>
    <dbReference type="NCBI Taxonomy" id="46186"/>
    <lineage>
        <taxon>Bacteria</taxon>
        <taxon>Bacillati</taxon>
        <taxon>Actinomycetota</taxon>
        <taxon>Actinomycetes</taxon>
        <taxon>Streptosporangiales</taxon>
        <taxon>Streptosporangiaceae</taxon>
        <taxon>Streptosporangium</taxon>
    </lineage>
</organism>
<accession>A0ABN3VYA7</accession>
<keyword evidence="3" id="KW-1185">Reference proteome</keyword>
<feature type="region of interest" description="Disordered" evidence="1">
    <location>
        <begin position="74"/>
        <end position="94"/>
    </location>
</feature>
<protein>
    <recommendedName>
        <fullName evidence="4">Serine protease</fullName>
    </recommendedName>
</protein>
<evidence type="ECO:0000256" key="1">
    <source>
        <dbReference type="SAM" id="MobiDB-lite"/>
    </source>
</evidence>
<gene>
    <name evidence="2" type="ORF">GCM10010517_34240</name>
</gene>
<sequence length="198" mass="20775">MVNSYSRLSTIASETLTLDASQVPGIGGVVETRPWPGRNQVLLTANAVTPEPRLALAQRYGTNTVTIRLNPDAAHGQAHGTRDADNDGHINGGSSFNTSKSRVCTTGFAWAHTDGRRMVTAGHCFPDLADGEFQYVVRDGRNIGVAVAGNWVTGTGSAKLPGRTKTRGNIALIACSDTAVKPTASIFVGGSNRLKSAL</sequence>
<evidence type="ECO:0000313" key="3">
    <source>
        <dbReference type="Proteomes" id="UP001500831"/>
    </source>
</evidence>
<dbReference type="EMBL" id="BAAAVI010000022">
    <property type="protein sequence ID" value="GAA2873676.1"/>
    <property type="molecule type" value="Genomic_DNA"/>
</dbReference>
<dbReference type="InterPro" id="IPR043504">
    <property type="entry name" value="Peptidase_S1_PA_chymotrypsin"/>
</dbReference>
<dbReference type="Gene3D" id="2.40.10.10">
    <property type="entry name" value="Trypsin-like serine proteases"/>
    <property type="match status" value="1"/>
</dbReference>
<comment type="caution">
    <text evidence="2">The sequence shown here is derived from an EMBL/GenBank/DDBJ whole genome shotgun (WGS) entry which is preliminary data.</text>
</comment>
<reference evidence="2 3" key="1">
    <citation type="journal article" date="2019" name="Int. J. Syst. Evol. Microbiol.">
        <title>The Global Catalogue of Microorganisms (GCM) 10K type strain sequencing project: providing services to taxonomists for standard genome sequencing and annotation.</title>
        <authorList>
            <consortium name="The Broad Institute Genomics Platform"/>
            <consortium name="The Broad Institute Genome Sequencing Center for Infectious Disease"/>
            <person name="Wu L."/>
            <person name="Ma J."/>
        </authorList>
    </citation>
    <scope>NUCLEOTIDE SEQUENCE [LARGE SCALE GENOMIC DNA]</scope>
    <source>
        <strain evidence="2 3">JCM 6242</strain>
    </source>
</reference>
<proteinExistence type="predicted"/>